<dbReference type="SUPFAM" id="SSF53901">
    <property type="entry name" value="Thiolase-like"/>
    <property type="match status" value="1"/>
</dbReference>
<evidence type="ECO:0000256" key="1">
    <source>
        <dbReference type="ARBA" id="ARBA00022679"/>
    </source>
</evidence>
<dbReference type="RefSeq" id="WP_108687944.1">
    <property type="nucleotide sequence ID" value="NZ_QCYK01000002.1"/>
</dbReference>
<keyword evidence="1" id="KW-0808">Transferase</keyword>
<dbReference type="AlphaFoldDB" id="A0A2T7BIJ8"/>
<evidence type="ECO:0000259" key="3">
    <source>
        <dbReference type="Pfam" id="PF08541"/>
    </source>
</evidence>
<evidence type="ECO:0000313" key="5">
    <source>
        <dbReference type="EMBL" id="PUZ26107.1"/>
    </source>
</evidence>
<reference evidence="5 6" key="1">
    <citation type="submission" date="2018-04" db="EMBL/GenBank/DDBJ databases">
        <title>Chitinophaga fuyangensis sp. nov., isolated from soil in a chemical factory.</title>
        <authorList>
            <person name="Chen K."/>
        </authorList>
    </citation>
    <scope>NUCLEOTIDE SEQUENCE [LARGE SCALE GENOMIC DNA]</scope>
    <source>
        <strain evidence="5 6">LY-1</strain>
    </source>
</reference>
<dbReference type="PANTHER" id="PTHR34069">
    <property type="entry name" value="3-OXOACYL-[ACYL-CARRIER-PROTEIN] SYNTHASE 3"/>
    <property type="match status" value="1"/>
</dbReference>
<keyword evidence="2" id="KW-0012">Acyltransferase</keyword>
<dbReference type="Gene3D" id="3.40.47.10">
    <property type="match status" value="1"/>
</dbReference>
<sequence length="354" mass="38694">MGSVIIGTGSYLPEVVKRNSEFESQPFYTNEFVLLKNDNQTIIKKFEAITGIEERRYASPTQNTSDLAAIAARKAIENSAIDPETLDLLIVAHNYGDISGDSRQPDTVPSLANRVKHALGIANPGCIAFDVLFGCPGWVLAITQTDAFFKAGMAKRALVIGAETLSRILDPFDRDSMIFSDGAGAVVMEHQPGTDGGFLHSHTASHSLEELNYLQMGSSYNRDYAPGTKMIKMNGRKVYEYALKHVPLAIKECIDKAGVTITSIKKIFIHQANEKMDEAILQALYKLYNLTPPPDIMPMSIHYLGNSSVATVPTLLDLVQKGTYPEHALSTGDLVIFASVGAGMNMNAVCYKWI</sequence>
<dbReference type="Pfam" id="PF08545">
    <property type="entry name" value="ACP_syn_III"/>
    <property type="match status" value="1"/>
</dbReference>
<keyword evidence="6" id="KW-1185">Reference proteome</keyword>
<dbReference type="GO" id="GO:0006633">
    <property type="term" value="P:fatty acid biosynthetic process"/>
    <property type="evidence" value="ECO:0007669"/>
    <property type="project" value="InterPro"/>
</dbReference>
<name>A0A2T7BIJ8_9BACT</name>
<dbReference type="InterPro" id="IPR013747">
    <property type="entry name" value="ACP_syn_III_C"/>
</dbReference>
<dbReference type="GO" id="GO:0004315">
    <property type="term" value="F:3-oxoacyl-[acyl-carrier-protein] synthase activity"/>
    <property type="evidence" value="ECO:0007669"/>
    <property type="project" value="InterPro"/>
</dbReference>
<dbReference type="PANTHER" id="PTHR34069:SF2">
    <property type="entry name" value="BETA-KETOACYL-[ACYL-CARRIER-PROTEIN] SYNTHASE III"/>
    <property type="match status" value="1"/>
</dbReference>
<dbReference type="GO" id="GO:0044550">
    <property type="term" value="P:secondary metabolite biosynthetic process"/>
    <property type="evidence" value="ECO:0007669"/>
    <property type="project" value="TreeGrafter"/>
</dbReference>
<evidence type="ECO:0000256" key="2">
    <source>
        <dbReference type="ARBA" id="ARBA00023315"/>
    </source>
</evidence>
<evidence type="ECO:0000259" key="4">
    <source>
        <dbReference type="Pfam" id="PF08545"/>
    </source>
</evidence>
<organism evidence="5 6">
    <name type="scientific">Chitinophaga parva</name>
    <dbReference type="NCBI Taxonomy" id="2169414"/>
    <lineage>
        <taxon>Bacteria</taxon>
        <taxon>Pseudomonadati</taxon>
        <taxon>Bacteroidota</taxon>
        <taxon>Chitinophagia</taxon>
        <taxon>Chitinophagales</taxon>
        <taxon>Chitinophagaceae</taxon>
        <taxon>Chitinophaga</taxon>
    </lineage>
</organism>
<comment type="caution">
    <text evidence="5">The sequence shown here is derived from an EMBL/GenBank/DDBJ whole genome shotgun (WGS) entry which is preliminary data.</text>
</comment>
<proteinExistence type="predicted"/>
<feature type="domain" description="Beta-ketoacyl-[acyl-carrier-protein] synthase III C-terminal" evidence="3">
    <location>
        <begin position="255"/>
        <end position="353"/>
    </location>
</feature>
<dbReference type="OrthoDB" id="5171393at2"/>
<dbReference type="EMBL" id="QCYK01000002">
    <property type="protein sequence ID" value="PUZ26107.1"/>
    <property type="molecule type" value="Genomic_DNA"/>
</dbReference>
<gene>
    <name evidence="5" type="ORF">DCC81_17870</name>
</gene>
<dbReference type="InterPro" id="IPR013751">
    <property type="entry name" value="ACP_syn_III_N"/>
</dbReference>
<protein>
    <submittedName>
        <fullName evidence="5">3-oxoacyl-ACP synthase</fullName>
    </submittedName>
</protein>
<feature type="domain" description="Beta-ketoacyl-[acyl-carrier-protein] synthase III N-terminal" evidence="4">
    <location>
        <begin position="129"/>
        <end position="205"/>
    </location>
</feature>
<dbReference type="InterPro" id="IPR016039">
    <property type="entry name" value="Thiolase-like"/>
</dbReference>
<accession>A0A2T7BIJ8</accession>
<dbReference type="CDD" id="cd00830">
    <property type="entry name" value="KAS_III"/>
    <property type="match status" value="1"/>
</dbReference>
<dbReference type="Proteomes" id="UP000244450">
    <property type="component" value="Unassembled WGS sequence"/>
</dbReference>
<dbReference type="Pfam" id="PF08541">
    <property type="entry name" value="ACP_syn_III_C"/>
    <property type="match status" value="1"/>
</dbReference>
<evidence type="ECO:0000313" key="6">
    <source>
        <dbReference type="Proteomes" id="UP000244450"/>
    </source>
</evidence>